<sequence>MNSHLLIPKIGLRFLLTGTPYEVSWTSQGVVRYSAIAGGKIYSISIEKFTEKYHSGEITLNGDLSDSLLSMEKTRDLLRKQEYIKTVLNSVSHPYSHSNVYKTIMDVSKRIKDHSPPSSRSVMRWIKLYLDNDKDLYTLNKFKVGNTFLRFNIEIEQIITLAIKECYLEPKERRSSIDVVSFIKAKMLEQDINVNQCPSLRTIQRRIKQLDPYLVLRAKKGTRIANTTFKAAGIKKESQFVMAIVEIDTHYLDIFIIDEESKEVMGRPFLTCAIDIFTRCIVGWYLSMLPVNASSTLATIKDMLDRPHQGLPGGIPSLIIPDNGVEFKNNTMSKICCELGITIQPAQNRTPDDKAKIERFFGTITHNLIQKIKGTTFSNPREKADYDPKKNASITLANLRSYLTEWIDEIYHKSIHSSISRAPILAWKDAVKISPPILLSKYQIDVLTRKTFKRNINHGQVKFLYLTYKSHVLATLSAQGILEVFLMVDESNLEYIYFQDPLDSSNYIRADSTDPTYTRGLTLYEHELVLEEKKKISKADKEKLGEHITDFARWALHQRIQSDVKLNKKAKQLKIELPNHLKVLLEDPIEFNLDEQKKDCFSTLPLMSSQAKDLVLDSLSDKKDNYSDFLTWEFDNE</sequence>
<dbReference type="InterPro" id="IPR036397">
    <property type="entry name" value="RNaseH_sf"/>
</dbReference>
<geneLocation type="plasmid" evidence="2">
    <name>pRIVM0002_IMP-4_171109_B03</name>
</geneLocation>
<keyword evidence="2" id="KW-0614">Plasmid</keyword>
<dbReference type="Gene3D" id="3.30.420.10">
    <property type="entry name" value="Ribonuclease H-like superfamily/Ribonuclease H"/>
    <property type="match status" value="1"/>
</dbReference>
<dbReference type="GO" id="GO:0003676">
    <property type="term" value="F:nucleic acid binding"/>
    <property type="evidence" value="ECO:0007669"/>
    <property type="project" value="InterPro"/>
</dbReference>
<dbReference type="EMBL" id="MH220285">
    <property type="protein sequence ID" value="AXK00280.1"/>
    <property type="molecule type" value="Genomic_DNA"/>
</dbReference>
<evidence type="ECO:0000313" key="2">
    <source>
        <dbReference type="EMBL" id="AXK00280.1"/>
    </source>
</evidence>
<reference evidence="2" key="1">
    <citation type="submission" date="2018-04" db="EMBL/GenBank/DDBJ databases">
        <title>Submission of carbapenemase encoding plasmids from multiple species.</title>
        <authorList>
            <person name="Witteveen S."/>
            <person name="Landman F."/>
        </authorList>
    </citation>
    <scope>NUCLEOTIDE SEQUENCE</scope>
    <source>
        <strain evidence="2">RIVM0002</strain>
        <plasmid evidence="2">pRIVM0002_IMP-4_171109_B03</plasmid>
    </source>
</reference>
<feature type="domain" description="Integrase catalytic" evidence="1">
    <location>
        <begin position="235"/>
        <end position="431"/>
    </location>
</feature>
<dbReference type="PROSITE" id="PS50994">
    <property type="entry name" value="INTEGRASE"/>
    <property type="match status" value="1"/>
</dbReference>
<evidence type="ECO:0000259" key="1">
    <source>
        <dbReference type="PROSITE" id="PS50994"/>
    </source>
</evidence>
<proteinExistence type="predicted"/>
<dbReference type="InterPro" id="IPR001584">
    <property type="entry name" value="Integrase_cat-core"/>
</dbReference>
<name>A0A499RH93_9GAMM</name>
<protein>
    <submittedName>
        <fullName evidence="2">Transposase</fullName>
    </submittedName>
</protein>
<dbReference type="SUPFAM" id="SSF53098">
    <property type="entry name" value="Ribonuclease H-like"/>
    <property type="match status" value="1"/>
</dbReference>
<dbReference type="GO" id="GO:0015074">
    <property type="term" value="P:DNA integration"/>
    <property type="evidence" value="ECO:0007669"/>
    <property type="project" value="InterPro"/>
</dbReference>
<dbReference type="InterPro" id="IPR012337">
    <property type="entry name" value="RNaseH-like_sf"/>
</dbReference>
<accession>A0A499RH93</accession>
<organism evidence="2">
    <name type="scientific">Acinetobacter ursingii</name>
    <dbReference type="NCBI Taxonomy" id="108980"/>
    <lineage>
        <taxon>Bacteria</taxon>
        <taxon>Pseudomonadati</taxon>
        <taxon>Pseudomonadota</taxon>
        <taxon>Gammaproteobacteria</taxon>
        <taxon>Moraxellales</taxon>
        <taxon>Moraxellaceae</taxon>
        <taxon>Acinetobacter</taxon>
    </lineage>
</organism>
<dbReference type="AlphaFoldDB" id="A0A499RH93"/>